<evidence type="ECO:0000256" key="12">
    <source>
        <dbReference type="ARBA" id="ARBA00023136"/>
    </source>
</evidence>
<evidence type="ECO:0000256" key="1">
    <source>
        <dbReference type="ARBA" id="ARBA00004479"/>
    </source>
</evidence>
<keyword evidence="14" id="KW-0325">Glycoprotein</keyword>
<dbReference type="VEuPathDB" id="VectorBase:CSON014735"/>
<dbReference type="AlphaFoldDB" id="A0A336MBL8"/>
<keyword evidence="13" id="KW-1015">Disulfide bond</keyword>
<dbReference type="Gene3D" id="3.30.450.20">
    <property type="entry name" value="PAS domain"/>
    <property type="match status" value="1"/>
</dbReference>
<organism evidence="18">
    <name type="scientific">Culicoides sonorensis</name>
    <name type="common">Biting midge</name>
    <dbReference type="NCBI Taxonomy" id="179676"/>
    <lineage>
        <taxon>Eukaryota</taxon>
        <taxon>Metazoa</taxon>
        <taxon>Ecdysozoa</taxon>
        <taxon>Arthropoda</taxon>
        <taxon>Hexapoda</taxon>
        <taxon>Insecta</taxon>
        <taxon>Pterygota</taxon>
        <taxon>Neoptera</taxon>
        <taxon>Endopterygota</taxon>
        <taxon>Diptera</taxon>
        <taxon>Nematocera</taxon>
        <taxon>Chironomoidea</taxon>
        <taxon>Ceratopogonidae</taxon>
        <taxon>Ceratopogoninae</taxon>
        <taxon>Culicoides</taxon>
        <taxon>Monoculicoides</taxon>
    </lineage>
</organism>
<dbReference type="CDD" id="cd01463">
    <property type="entry name" value="vWA_VGCC_like"/>
    <property type="match status" value="1"/>
</dbReference>
<evidence type="ECO:0000256" key="5">
    <source>
        <dbReference type="ARBA" id="ARBA00022692"/>
    </source>
</evidence>
<dbReference type="FunFam" id="3.30.450.20:FF:000057">
    <property type="entry name" value="Voltage-dependent calcium channel subunit alpha-2/delta-4"/>
    <property type="match status" value="1"/>
</dbReference>
<dbReference type="InterPro" id="IPR002035">
    <property type="entry name" value="VWF_A"/>
</dbReference>
<dbReference type="PANTHER" id="PTHR10166">
    <property type="entry name" value="VOLTAGE-DEPENDENT CALCIUM CHANNEL SUBUNIT ALPHA-2/DELTA-RELATED"/>
    <property type="match status" value="1"/>
</dbReference>
<dbReference type="InterPro" id="IPR013680">
    <property type="entry name" value="VDCC_a2/dsu"/>
</dbReference>
<evidence type="ECO:0000256" key="2">
    <source>
        <dbReference type="ARBA" id="ARBA00022448"/>
    </source>
</evidence>
<keyword evidence="6" id="KW-0479">Metal-binding</keyword>
<feature type="domain" description="VWFA" evidence="17">
    <location>
        <begin position="252"/>
        <end position="440"/>
    </location>
</feature>
<dbReference type="OMA" id="IRRCNES"/>
<comment type="subcellular location">
    <subcellularLocation>
        <location evidence="1">Membrane</location>
        <topology evidence="1">Single-pass type I membrane protein</topology>
    </subcellularLocation>
</comment>
<feature type="chain" id="PRO_5016449643" evidence="16">
    <location>
        <begin position="23"/>
        <end position="1186"/>
    </location>
</feature>
<evidence type="ECO:0000256" key="11">
    <source>
        <dbReference type="ARBA" id="ARBA00023065"/>
    </source>
</evidence>
<keyword evidence="15" id="KW-0407">Ion channel</keyword>
<keyword evidence="8" id="KW-0106">Calcium</keyword>
<evidence type="ECO:0000256" key="8">
    <source>
        <dbReference type="ARBA" id="ARBA00022837"/>
    </source>
</evidence>
<dbReference type="FunFam" id="3.40.50.410:FF:000095">
    <property type="entry name" value="Dihydropyridine-sensitive l-type calcium channel"/>
    <property type="match status" value="1"/>
</dbReference>
<evidence type="ECO:0000256" key="6">
    <source>
        <dbReference type="ARBA" id="ARBA00022723"/>
    </source>
</evidence>
<keyword evidence="11" id="KW-0406">Ion transport</keyword>
<dbReference type="PANTHER" id="PTHR10166:SF31">
    <property type="entry name" value="CA[2+] CHANNEL MUSCLE-SPECIFIC ALPHA2_DELTA SUBUNIT, ISOFORM A"/>
    <property type="match status" value="1"/>
</dbReference>
<gene>
    <name evidence="18" type="primary">CSON014735</name>
</gene>
<keyword evidence="10" id="KW-1133">Transmembrane helix</keyword>
<reference evidence="18" key="1">
    <citation type="submission" date="2018-07" db="EMBL/GenBank/DDBJ databases">
        <authorList>
            <person name="Quirk P.G."/>
            <person name="Krulwich T.A."/>
        </authorList>
    </citation>
    <scope>NUCLEOTIDE SEQUENCE</scope>
</reference>
<dbReference type="SMART" id="SM00327">
    <property type="entry name" value="VWA"/>
    <property type="match status" value="1"/>
</dbReference>
<proteinExistence type="predicted"/>
<protein>
    <submittedName>
        <fullName evidence="18">CSON014735 protein</fullName>
    </submittedName>
</protein>
<dbReference type="CDD" id="cd18774">
    <property type="entry name" value="PDC2_HK_sensor"/>
    <property type="match status" value="1"/>
</dbReference>
<evidence type="ECO:0000256" key="16">
    <source>
        <dbReference type="SAM" id="SignalP"/>
    </source>
</evidence>
<dbReference type="Pfam" id="PF08473">
    <property type="entry name" value="VGCC_alpha2"/>
    <property type="match status" value="1"/>
</dbReference>
<keyword evidence="7 16" id="KW-0732">Signal</keyword>
<dbReference type="GO" id="GO:0005245">
    <property type="term" value="F:voltage-gated calcium channel activity"/>
    <property type="evidence" value="ECO:0007669"/>
    <property type="project" value="TreeGrafter"/>
</dbReference>
<sequence>MVAISSVFFLFWLKLLFSGVSCSMEGEMMSLWAEKFGEELWELGEKMTKAQEIKLKYKQLNARVEKKDGETLLESIADNVGRMLQRKMDSIRCVVLKAEEVSEQFEYNETVAKNFEYYSSKYSPIAGEDFDPDELWPDGVVQNNDTYKVMYFYQDTHFFNISVNTTHSSVQVPTNVYDRSTRVLEALQWSEQLDDVFVQNYNSDPALSWQYFGSDTGFLRHYPAMSWNRKEIDVFDCRKRSWFIETATCSKDVVILLDNSGSMTGYRNYIAQLTIKNLLDTFSNNDFVNIFNFSSEVSQIIPCFGDKLVQATPENIKVFNEAVRQIEPEGHANHRIALTFAFELLEQYREIRGCHNQGCNQAIMLITDGIPENLTDIFDKYNNFENGTNKPVRMFAYLLGKEVTKVQEIQSMACLNRGLYSHIQSLDQVSEEVLKYVNVIAMPLVLQGTEHPPTWTHAFLDPNWSPDDDSSTQDSPRLMIAVGAPAFDRKLLYSNDTKTVSKGLLGVAGTDISVEELDRLTLPYKLGVNAYSFIISNNGYVLLHPELKPVYKGHLKDNYNSIDLVEIEQVDDDNQTARNPDPTILDLRQRMVNNEKGEMLNVPVRFHYDNMRRISQERQDYYYAPLPNTPFSLAIALPSDYGSTWIKVGDEVKKNQHMGLNVSDFFVGENWKIHPGWVYCKYHYLEGHEFKTPEDELKHFLTKMGDPSWYWAEQYAIDPNDDDEFDSTPNCGRSTLDESSYYCNKELVQLLVFDAKVTNNSYQTWKFANKEEQDLIESYNASLRFVATMSGLTRWQFIFGEVEVENDREFGDYHTKAIDETWYRAAVLQHKLDPHSFFYSVQHSEDEKEEGGLKVTASMAIFPRDGGLEAPSCVVGFQFSQPTMYERFLDITSKSNCDGCIRTCDQEEVDCYVIDNNGYIILADNDTTIGSFLGEVEGEIIRHLVDEGIFKKIITYDLQALCVEMRKVDGMSNDGPYMITPFRIFTLGLQWILGEILQFLSKMQLFIEGTETLEEYYDQLDDDYPAEIPQIPEKKPKKQETVQPQKTKYEPHFYSCDNSSTLYILQQNNPKIGKGNNYYHKTSTEGSKPYFIKRIPRSNLLLVVVNSSYPSEDPYYKETTEPVTINYIEPFPCHKLNLNDLPRRRLEECFTEHPEEEEFAKCSLGIKLNSIQTVFVLIISVLALWL</sequence>
<dbReference type="PROSITE" id="PS50234">
    <property type="entry name" value="VWFA"/>
    <property type="match status" value="1"/>
</dbReference>
<dbReference type="GO" id="GO:0046872">
    <property type="term" value="F:metal ion binding"/>
    <property type="evidence" value="ECO:0007669"/>
    <property type="project" value="UniProtKB-KW"/>
</dbReference>
<evidence type="ECO:0000256" key="9">
    <source>
        <dbReference type="ARBA" id="ARBA00022882"/>
    </source>
</evidence>
<keyword evidence="2" id="KW-0813">Transport</keyword>
<feature type="signal peptide" evidence="16">
    <location>
        <begin position="1"/>
        <end position="22"/>
    </location>
</feature>
<keyword evidence="12" id="KW-0472">Membrane</keyword>
<keyword evidence="3" id="KW-0109">Calcium transport</keyword>
<evidence type="ECO:0000256" key="15">
    <source>
        <dbReference type="ARBA" id="ARBA00023303"/>
    </source>
</evidence>
<dbReference type="SUPFAM" id="SSF53300">
    <property type="entry name" value="vWA-like"/>
    <property type="match status" value="1"/>
</dbReference>
<keyword evidence="9" id="KW-0851">Voltage-gated channel</keyword>
<evidence type="ECO:0000256" key="10">
    <source>
        <dbReference type="ARBA" id="ARBA00022989"/>
    </source>
</evidence>
<evidence type="ECO:0000256" key="7">
    <source>
        <dbReference type="ARBA" id="ARBA00022729"/>
    </source>
</evidence>
<evidence type="ECO:0000256" key="13">
    <source>
        <dbReference type="ARBA" id="ARBA00023157"/>
    </source>
</evidence>
<keyword evidence="4" id="KW-0107">Calcium channel</keyword>
<name>A0A336MBL8_CULSO</name>
<evidence type="ECO:0000256" key="4">
    <source>
        <dbReference type="ARBA" id="ARBA00022673"/>
    </source>
</evidence>
<dbReference type="Gene3D" id="3.40.50.410">
    <property type="entry name" value="von Willebrand factor, type A domain"/>
    <property type="match status" value="1"/>
</dbReference>
<dbReference type="EMBL" id="UFQT01000861">
    <property type="protein sequence ID" value="SSX27685.1"/>
    <property type="molecule type" value="Genomic_DNA"/>
</dbReference>
<dbReference type="GO" id="GO:0005891">
    <property type="term" value="C:voltage-gated calcium channel complex"/>
    <property type="evidence" value="ECO:0007669"/>
    <property type="project" value="TreeGrafter"/>
</dbReference>
<evidence type="ECO:0000313" key="18">
    <source>
        <dbReference type="EMBL" id="SSX27685.1"/>
    </source>
</evidence>
<accession>A0A336MBL8</accession>
<evidence type="ECO:0000256" key="3">
    <source>
        <dbReference type="ARBA" id="ARBA00022568"/>
    </source>
</evidence>
<evidence type="ECO:0000256" key="14">
    <source>
        <dbReference type="ARBA" id="ARBA00023180"/>
    </source>
</evidence>
<evidence type="ECO:0000259" key="17">
    <source>
        <dbReference type="PROSITE" id="PS50234"/>
    </source>
</evidence>
<dbReference type="InterPro" id="IPR051173">
    <property type="entry name" value="Ca_channel_alpha-2/delta"/>
</dbReference>
<dbReference type="Pfam" id="PF08399">
    <property type="entry name" value="VWA_N"/>
    <property type="match status" value="1"/>
</dbReference>
<dbReference type="Pfam" id="PF13519">
    <property type="entry name" value="VWA_2"/>
    <property type="match status" value="1"/>
</dbReference>
<dbReference type="InterPro" id="IPR036465">
    <property type="entry name" value="vWFA_dom_sf"/>
</dbReference>
<keyword evidence="5" id="KW-0812">Transmembrane</keyword>
<dbReference type="InterPro" id="IPR013608">
    <property type="entry name" value="VWA_N"/>
</dbReference>